<feature type="domain" description="Ionotropic glutamate receptor C-terminal" evidence="13">
    <location>
        <begin position="43"/>
        <end position="371"/>
    </location>
</feature>
<proteinExistence type="predicted"/>
<reference evidence="14 15" key="1">
    <citation type="submission" date="2016-12" db="EMBL/GenBank/DDBJ databases">
        <authorList>
            <person name="Song W.-J."/>
            <person name="Kurnit D.M."/>
        </authorList>
    </citation>
    <scope>NUCLEOTIDE SEQUENCE [LARGE SCALE GENOMIC DNA]</scope>
    <source>
        <strain evidence="14 15">DSM 19599</strain>
    </source>
</reference>
<evidence type="ECO:0000313" key="14">
    <source>
        <dbReference type="EMBL" id="SHO61477.1"/>
    </source>
</evidence>
<accession>A0A1M7Z969</accession>
<dbReference type="Pfam" id="PF00497">
    <property type="entry name" value="SBP_bac_3"/>
    <property type="match status" value="1"/>
</dbReference>
<evidence type="ECO:0000313" key="15">
    <source>
        <dbReference type="Proteomes" id="UP000186406"/>
    </source>
</evidence>
<evidence type="ECO:0000256" key="11">
    <source>
        <dbReference type="SAM" id="Phobius"/>
    </source>
</evidence>
<evidence type="ECO:0000256" key="4">
    <source>
        <dbReference type="ARBA" id="ARBA00022989"/>
    </source>
</evidence>
<dbReference type="AlphaFoldDB" id="A0A1M7Z969"/>
<keyword evidence="4 11" id="KW-1133">Transmembrane helix</keyword>
<evidence type="ECO:0000256" key="10">
    <source>
        <dbReference type="SAM" id="MobiDB-lite"/>
    </source>
</evidence>
<comment type="subcellular location">
    <subcellularLocation>
        <location evidence="1">Membrane</location>
        <topology evidence="1">Multi-pass membrane protein</topology>
    </subcellularLocation>
</comment>
<evidence type="ECO:0000256" key="3">
    <source>
        <dbReference type="ARBA" id="ARBA00022692"/>
    </source>
</evidence>
<feature type="compositionally biased region" description="Low complexity" evidence="10">
    <location>
        <begin position="1"/>
        <end position="23"/>
    </location>
</feature>
<dbReference type="Proteomes" id="UP000186406">
    <property type="component" value="Unassembled WGS sequence"/>
</dbReference>
<keyword evidence="15" id="KW-1185">Reference proteome</keyword>
<dbReference type="InterPro" id="IPR015683">
    <property type="entry name" value="Ionotropic_Glu_rcpt"/>
</dbReference>
<evidence type="ECO:0000259" key="13">
    <source>
        <dbReference type="SMART" id="SM00079"/>
    </source>
</evidence>
<feature type="compositionally biased region" description="Pro residues" evidence="10">
    <location>
        <begin position="24"/>
        <end position="34"/>
    </location>
</feature>
<protein>
    <submittedName>
        <fullName evidence="14">Extracellular solute-binding protein, family 3</fullName>
    </submittedName>
</protein>
<feature type="domain" description="Solute-binding protein family 3/N-terminal" evidence="12">
    <location>
        <begin position="43"/>
        <end position="372"/>
    </location>
</feature>
<feature type="transmembrane region" description="Helical" evidence="11">
    <location>
        <begin position="157"/>
        <end position="175"/>
    </location>
</feature>
<keyword evidence="7" id="KW-0675">Receptor</keyword>
<evidence type="ECO:0000256" key="1">
    <source>
        <dbReference type="ARBA" id="ARBA00004141"/>
    </source>
</evidence>
<gene>
    <name evidence="14" type="ORF">SAMN02745172_00782</name>
</gene>
<dbReference type="SMART" id="SM00079">
    <property type="entry name" value="PBPe"/>
    <property type="match status" value="1"/>
</dbReference>
<dbReference type="PANTHER" id="PTHR18966">
    <property type="entry name" value="IONOTROPIC GLUTAMATE RECEPTOR"/>
    <property type="match status" value="1"/>
</dbReference>
<evidence type="ECO:0000256" key="5">
    <source>
        <dbReference type="ARBA" id="ARBA00023065"/>
    </source>
</evidence>
<dbReference type="OrthoDB" id="9799090at2"/>
<dbReference type="InterPro" id="IPR001638">
    <property type="entry name" value="Solute-binding_3/MltF_N"/>
</dbReference>
<evidence type="ECO:0000256" key="2">
    <source>
        <dbReference type="ARBA" id="ARBA00022448"/>
    </source>
</evidence>
<keyword evidence="8" id="KW-0325">Glycoprotein</keyword>
<dbReference type="SUPFAM" id="SSF53850">
    <property type="entry name" value="Periplasmic binding protein-like II"/>
    <property type="match status" value="1"/>
</dbReference>
<keyword evidence="2" id="KW-0813">Transport</keyword>
<organism evidence="14 15">
    <name type="scientific">Pseudoxanthobacter soli DSM 19599</name>
    <dbReference type="NCBI Taxonomy" id="1123029"/>
    <lineage>
        <taxon>Bacteria</taxon>
        <taxon>Pseudomonadati</taxon>
        <taxon>Pseudomonadota</taxon>
        <taxon>Alphaproteobacteria</taxon>
        <taxon>Hyphomicrobiales</taxon>
        <taxon>Segnochrobactraceae</taxon>
        <taxon>Pseudoxanthobacter</taxon>
    </lineage>
</organism>
<dbReference type="Gene3D" id="3.40.190.10">
    <property type="entry name" value="Periplasmic binding protein-like II"/>
    <property type="match status" value="3"/>
</dbReference>
<evidence type="ECO:0000256" key="9">
    <source>
        <dbReference type="ARBA" id="ARBA00023303"/>
    </source>
</evidence>
<keyword evidence="5" id="KW-0406">Ion transport</keyword>
<dbReference type="InterPro" id="IPR001320">
    <property type="entry name" value="Iontro_rcpt_C"/>
</dbReference>
<dbReference type="GO" id="GO:0015276">
    <property type="term" value="F:ligand-gated monoatomic ion channel activity"/>
    <property type="evidence" value="ECO:0007669"/>
    <property type="project" value="InterPro"/>
</dbReference>
<dbReference type="STRING" id="1123029.SAMN02745172_00782"/>
<dbReference type="EMBL" id="FRXO01000001">
    <property type="protein sequence ID" value="SHO61477.1"/>
    <property type="molecule type" value="Genomic_DNA"/>
</dbReference>
<feature type="transmembrane region" description="Helical" evidence="11">
    <location>
        <begin position="219"/>
        <end position="237"/>
    </location>
</feature>
<keyword evidence="6 11" id="KW-0472">Membrane</keyword>
<dbReference type="SMART" id="SM00062">
    <property type="entry name" value="PBPb"/>
    <property type="match status" value="1"/>
</dbReference>
<evidence type="ECO:0000256" key="6">
    <source>
        <dbReference type="ARBA" id="ARBA00023136"/>
    </source>
</evidence>
<evidence type="ECO:0000256" key="7">
    <source>
        <dbReference type="ARBA" id="ARBA00023170"/>
    </source>
</evidence>
<feature type="region of interest" description="Disordered" evidence="10">
    <location>
        <begin position="1"/>
        <end position="39"/>
    </location>
</feature>
<sequence length="373" mass="40163">MPAQGAGQAAPPQPAPSGIAPAEPALPQPSPTPASPTAQQSRVLNVGLYVSPPFVQVRPDGGYSGMAIDLWEDVALHGGLAFKYERYSTLRDLVDATRTGRIDVAVTNLTITHRRAELIEFTQPWYDAGLRIMVADDGERGFWGLVTGLRDAGHLRAYAWLAFVIGVATVALTIFDRRFDPAFPKRWHEGIAESLFHVVSIATSGKTARKNLFGWKGRIWSAFWMVCGVATIAYVTSSVTSVMTAVSLNQGISSLADLPGKTVGVFTGSVSEEYVGELGIASRSYPSIDEAVVALKNGSVDAIVGDAPILEYYAHNNPAQKLTVVGNIFHPDKYGFGLPRGSRLEAPITLQILALRENGTLEKLRLGYFGSSF</sequence>
<dbReference type="GO" id="GO:0016020">
    <property type="term" value="C:membrane"/>
    <property type="evidence" value="ECO:0007669"/>
    <property type="project" value="UniProtKB-SubCell"/>
</dbReference>
<name>A0A1M7Z969_9HYPH</name>
<keyword evidence="9" id="KW-0407">Ion channel</keyword>
<evidence type="ECO:0000256" key="8">
    <source>
        <dbReference type="ARBA" id="ARBA00023180"/>
    </source>
</evidence>
<keyword evidence="3 11" id="KW-0812">Transmembrane</keyword>
<evidence type="ECO:0000259" key="12">
    <source>
        <dbReference type="SMART" id="SM00062"/>
    </source>
</evidence>